<feature type="region of interest" description="Disordered" evidence="1">
    <location>
        <begin position="41"/>
        <end position="79"/>
    </location>
</feature>
<evidence type="ECO:0000256" key="1">
    <source>
        <dbReference type="SAM" id="MobiDB-lite"/>
    </source>
</evidence>
<reference evidence="2 3" key="1">
    <citation type="submission" date="2019-03" db="EMBL/GenBank/DDBJ databases">
        <title>First draft genome of Liparis tanakae, snailfish: a comprehensive survey of snailfish specific genes.</title>
        <authorList>
            <person name="Kim W."/>
            <person name="Song I."/>
            <person name="Jeong J.-H."/>
            <person name="Kim D."/>
            <person name="Kim S."/>
            <person name="Ryu S."/>
            <person name="Song J.Y."/>
            <person name="Lee S.K."/>
        </authorList>
    </citation>
    <scope>NUCLEOTIDE SEQUENCE [LARGE SCALE GENOMIC DNA]</scope>
    <source>
        <tissue evidence="2">Muscle</tissue>
    </source>
</reference>
<accession>A0A4Z2FBB2</accession>
<dbReference type="Proteomes" id="UP000314294">
    <property type="component" value="Unassembled WGS sequence"/>
</dbReference>
<keyword evidence="3" id="KW-1185">Reference proteome</keyword>
<evidence type="ECO:0000313" key="3">
    <source>
        <dbReference type="Proteomes" id="UP000314294"/>
    </source>
</evidence>
<name>A0A4Z2FBB2_9TELE</name>
<comment type="caution">
    <text evidence="2">The sequence shown here is derived from an EMBL/GenBank/DDBJ whole genome shotgun (WGS) entry which is preliminary data.</text>
</comment>
<protein>
    <submittedName>
        <fullName evidence="2">Uncharacterized protein</fullName>
    </submittedName>
</protein>
<sequence>MNSAGCVEVRGPQLVTRGDAAGCLGVSRSLLLLDNNDSTGRTNAASAPYRQNMITAPQLLQRTPSSRSKQRSDNGSRAVRRVAGRVLNVWHVCVL</sequence>
<dbReference type="EMBL" id="SRLO01001372">
    <property type="protein sequence ID" value="TNN38437.1"/>
    <property type="molecule type" value="Genomic_DNA"/>
</dbReference>
<proteinExistence type="predicted"/>
<dbReference type="AlphaFoldDB" id="A0A4Z2FBB2"/>
<evidence type="ECO:0000313" key="2">
    <source>
        <dbReference type="EMBL" id="TNN38437.1"/>
    </source>
</evidence>
<feature type="compositionally biased region" description="Polar residues" evidence="1">
    <location>
        <begin position="52"/>
        <end position="67"/>
    </location>
</feature>
<organism evidence="2 3">
    <name type="scientific">Liparis tanakae</name>
    <name type="common">Tanaka's snailfish</name>
    <dbReference type="NCBI Taxonomy" id="230148"/>
    <lineage>
        <taxon>Eukaryota</taxon>
        <taxon>Metazoa</taxon>
        <taxon>Chordata</taxon>
        <taxon>Craniata</taxon>
        <taxon>Vertebrata</taxon>
        <taxon>Euteleostomi</taxon>
        <taxon>Actinopterygii</taxon>
        <taxon>Neopterygii</taxon>
        <taxon>Teleostei</taxon>
        <taxon>Neoteleostei</taxon>
        <taxon>Acanthomorphata</taxon>
        <taxon>Eupercaria</taxon>
        <taxon>Perciformes</taxon>
        <taxon>Cottioidei</taxon>
        <taxon>Cottales</taxon>
        <taxon>Liparidae</taxon>
        <taxon>Liparis</taxon>
    </lineage>
</organism>
<gene>
    <name evidence="2" type="ORF">EYF80_051413</name>
</gene>